<feature type="region of interest" description="Disordered" evidence="1">
    <location>
        <begin position="25"/>
        <end position="54"/>
    </location>
</feature>
<dbReference type="GO" id="GO:0005794">
    <property type="term" value="C:Golgi apparatus"/>
    <property type="evidence" value="ECO:0007669"/>
    <property type="project" value="TreeGrafter"/>
</dbReference>
<keyword evidence="2" id="KW-0472">Membrane</keyword>
<evidence type="ECO:0000256" key="1">
    <source>
        <dbReference type="SAM" id="MobiDB-lite"/>
    </source>
</evidence>
<evidence type="ECO:0000313" key="3">
    <source>
        <dbReference type="Proteomes" id="UP000829999"/>
    </source>
</evidence>
<organism evidence="3 4">
    <name type="scientific">Spodoptera frugiperda</name>
    <name type="common">Fall armyworm</name>
    <dbReference type="NCBI Taxonomy" id="7108"/>
    <lineage>
        <taxon>Eukaryota</taxon>
        <taxon>Metazoa</taxon>
        <taxon>Ecdysozoa</taxon>
        <taxon>Arthropoda</taxon>
        <taxon>Hexapoda</taxon>
        <taxon>Insecta</taxon>
        <taxon>Pterygota</taxon>
        <taxon>Neoptera</taxon>
        <taxon>Endopterygota</taxon>
        <taxon>Lepidoptera</taxon>
        <taxon>Glossata</taxon>
        <taxon>Ditrysia</taxon>
        <taxon>Noctuoidea</taxon>
        <taxon>Noctuidae</taxon>
        <taxon>Amphipyrinae</taxon>
        <taxon>Spodoptera</taxon>
    </lineage>
</organism>
<protein>
    <submittedName>
        <fullName evidence="4">Protein Star isoform X1</fullName>
    </submittedName>
</protein>
<feature type="transmembrane region" description="Helical" evidence="2">
    <location>
        <begin position="83"/>
        <end position="104"/>
    </location>
</feature>
<dbReference type="RefSeq" id="XP_035441874.2">
    <property type="nucleotide sequence ID" value="XM_035585981.2"/>
</dbReference>
<sequence length="338" mass="37717">MVKFCILRQRKLQWLLQKIQENPLPEDQPAETVDKPKDMVPKPVPDKPATSVPVPVATAPEVTPRLTTPVFSKTSPNDLYRRLLPAMLFVLTFVTVMTMLLIYMDTVALGAQKFRANMSRDYELANIAQGSAALVAFVQQLHLAPRHATPPSHPPPEPTPQIEVMDRLFGEIYNGTFVEFLPRGPRSQTSEYLERARGWDGLLVRAAARDYLALRGAARALHACLSPTAHPREVTYQETERSEAVFRSRVLCLPLYTVLLAGDAAAAQLLQLAGDNALPALTHLPFHDPRLHLQMIEVEFTDNAIRNKTTQFLLSKNYTVAASFDSSVMYALNNATIH</sequence>
<dbReference type="GO" id="GO:0006888">
    <property type="term" value="P:endoplasmic reticulum to Golgi vesicle-mediated transport"/>
    <property type="evidence" value="ECO:0007669"/>
    <property type="project" value="TreeGrafter"/>
</dbReference>
<dbReference type="InterPro" id="IPR053202">
    <property type="entry name" value="EGF_Rcpt_Signaling_Reg"/>
</dbReference>
<evidence type="ECO:0000313" key="4">
    <source>
        <dbReference type="RefSeq" id="XP_035441874.2"/>
    </source>
</evidence>
<dbReference type="AlphaFoldDB" id="A0A9R0D6H0"/>
<dbReference type="GO" id="GO:0005886">
    <property type="term" value="C:plasma membrane"/>
    <property type="evidence" value="ECO:0007669"/>
    <property type="project" value="TreeGrafter"/>
</dbReference>
<keyword evidence="2" id="KW-0812">Transmembrane</keyword>
<dbReference type="GO" id="GO:0016197">
    <property type="term" value="P:endosomal transport"/>
    <property type="evidence" value="ECO:0007669"/>
    <property type="project" value="TreeGrafter"/>
</dbReference>
<evidence type="ECO:0000256" key="2">
    <source>
        <dbReference type="SAM" id="Phobius"/>
    </source>
</evidence>
<dbReference type="GO" id="GO:0005789">
    <property type="term" value="C:endoplasmic reticulum membrane"/>
    <property type="evidence" value="ECO:0007669"/>
    <property type="project" value="TreeGrafter"/>
</dbReference>
<dbReference type="PANTHER" id="PTHR34009">
    <property type="entry name" value="PROTEIN STAR"/>
    <property type="match status" value="1"/>
</dbReference>
<name>A0A9R0D6H0_SPOFR</name>
<proteinExistence type="predicted"/>
<dbReference type="GO" id="GO:0031902">
    <property type="term" value="C:late endosome membrane"/>
    <property type="evidence" value="ECO:0007669"/>
    <property type="project" value="TreeGrafter"/>
</dbReference>
<dbReference type="Proteomes" id="UP000829999">
    <property type="component" value="Chromosome 13"/>
</dbReference>
<accession>A0A9R0D6H0</accession>
<dbReference type="CTD" id="33281"/>
<gene>
    <name evidence="4" type="primary">LOC118270407</name>
</gene>
<dbReference type="GeneID" id="118270407"/>
<keyword evidence="3" id="KW-1185">Reference proteome</keyword>
<reference evidence="4" key="1">
    <citation type="submission" date="2025-08" db="UniProtKB">
        <authorList>
            <consortium name="RefSeq"/>
        </authorList>
    </citation>
    <scope>IDENTIFICATION</scope>
    <source>
        <tissue evidence="4">Whole larval tissue</tissue>
    </source>
</reference>
<keyword evidence="2" id="KW-1133">Transmembrane helix</keyword>
<dbReference type="OrthoDB" id="6357215at2759"/>
<dbReference type="PANTHER" id="PTHR34009:SF2">
    <property type="entry name" value="PROTEIN STAR"/>
    <property type="match status" value="1"/>
</dbReference>